<dbReference type="Pfam" id="PF00196">
    <property type="entry name" value="GerE"/>
    <property type="match status" value="1"/>
</dbReference>
<dbReference type="Gene3D" id="3.40.50.300">
    <property type="entry name" value="P-loop containing nucleotide triphosphate hydrolases"/>
    <property type="match status" value="1"/>
</dbReference>
<dbReference type="PROSITE" id="PS50043">
    <property type="entry name" value="HTH_LUXR_2"/>
    <property type="match status" value="1"/>
</dbReference>
<dbReference type="AlphaFoldDB" id="A0A430JBS0"/>
<proteinExistence type="predicted"/>
<dbReference type="SUPFAM" id="SSF52540">
    <property type="entry name" value="P-loop containing nucleoside triphosphate hydrolases"/>
    <property type="match status" value="1"/>
</dbReference>
<accession>A0A430JBS0</accession>
<dbReference type="InterPro" id="IPR041617">
    <property type="entry name" value="TPR_MalT"/>
</dbReference>
<dbReference type="InterPro" id="IPR000792">
    <property type="entry name" value="Tscrpt_reg_LuxR_C"/>
</dbReference>
<dbReference type="EMBL" id="RXHU01000050">
    <property type="protein sequence ID" value="RTE08468.1"/>
    <property type="molecule type" value="Genomic_DNA"/>
</dbReference>
<name>A0A430JBS0_9BACL</name>
<dbReference type="CDD" id="cd06170">
    <property type="entry name" value="LuxR_C_like"/>
    <property type="match status" value="1"/>
</dbReference>
<dbReference type="Proteomes" id="UP000276128">
    <property type="component" value="Unassembled WGS sequence"/>
</dbReference>
<keyword evidence="1" id="KW-0805">Transcription regulation</keyword>
<dbReference type="GO" id="GO:0006355">
    <property type="term" value="P:regulation of DNA-templated transcription"/>
    <property type="evidence" value="ECO:0007669"/>
    <property type="project" value="InterPro"/>
</dbReference>
<dbReference type="InterPro" id="IPR036388">
    <property type="entry name" value="WH-like_DNA-bd_sf"/>
</dbReference>
<evidence type="ECO:0000256" key="2">
    <source>
        <dbReference type="ARBA" id="ARBA00023125"/>
    </source>
</evidence>
<dbReference type="PRINTS" id="PR00038">
    <property type="entry name" value="HTHLUXR"/>
</dbReference>
<sequence>MISQPAPILLKAKTTYPALKETLVKRGRLLTAITAGLQGRLTLVCAPAGFGKTTLLSQWAHSQPQAPAWLSLDELDNDLVRFWRYVVHALTAIVPETAAQRIASLIEALPNVSISTFLDALLNEMYVLPETAVLILDDYQRIRNEHIHSSLSYFIDYLPQQLHVLIASRNELPFPTVHWLAREEYSCIDVSQLQFTSQETTLFFQAMSSPGLSPDQIEQLTLRTEGWVTALKLILLNLRAGTQVSDYVLGFSGNYRDIADYLFHEVVSKLPADIYQFLLQTASLHRMDAILCHAVTQETNSAQLLEQLKSLNLFLVPLDEQNNWFRYHHLFAQYLQELVQKKHPALWYRANRLASTCLAARGFMEEAIHHAIAAEDFELMQAHLERHLPTVLNKGELSTLLHWFQCMPAETEMSPELALFYAFVLVLTGQLGQAEQELEHIERISTTMEQTERWAQLQSGILFVRSNLVFLNGDFDRWFAFAEGILDRILPANPTYYNFNYNTTEPLVRRTAIGLKGALSRDTETIGNLFMGVLESHGWQESLLNLYVKQSLYEGYYEWNRLEQCRELFPALKRAAMSHQIPGLLIPLCLIEARIHLAEGRSRLAHDVIDETLLACKKLDTHWIDVLRACKVRLYVQDGQISQAKKELAHLGLTVKDKPTFNKEFEFITLCRFLGKQRKETEALRLLEQLWPQSEREQLYSSLVEIAILQALLEAQRGQRSAALQYVHKALVIGEPFGYIRSFLDEGAAMAELLSAYLSSSDTELSSSSGVSEAYVRMLLALFPKVSKPYTTPDPVTAEALTRRESDLLRLIQQGASNKQMAAALSLSEGTVRIYLSRLYEKLGVSSRTQALVAAQDLNLLKNIPLMPD</sequence>
<evidence type="ECO:0000313" key="5">
    <source>
        <dbReference type="EMBL" id="RTE08468.1"/>
    </source>
</evidence>
<dbReference type="PANTHER" id="PTHR44688:SF16">
    <property type="entry name" value="DNA-BINDING TRANSCRIPTIONAL ACTIVATOR DEVR_DOSR"/>
    <property type="match status" value="1"/>
</dbReference>
<dbReference type="RefSeq" id="WP_126142507.1">
    <property type="nucleotide sequence ID" value="NZ_RXHU01000050.1"/>
</dbReference>
<dbReference type="InterPro" id="IPR011990">
    <property type="entry name" value="TPR-like_helical_dom_sf"/>
</dbReference>
<evidence type="ECO:0000256" key="3">
    <source>
        <dbReference type="ARBA" id="ARBA00023163"/>
    </source>
</evidence>
<dbReference type="Pfam" id="PF17874">
    <property type="entry name" value="TPR_MalT"/>
    <property type="match status" value="1"/>
</dbReference>
<feature type="domain" description="HTH luxR-type" evidence="4">
    <location>
        <begin position="794"/>
        <end position="859"/>
    </location>
</feature>
<evidence type="ECO:0000256" key="1">
    <source>
        <dbReference type="ARBA" id="ARBA00023015"/>
    </source>
</evidence>
<dbReference type="OrthoDB" id="1137593at2"/>
<organism evidence="5 6">
    <name type="scientific">Paenibacillus whitsoniae</name>
    <dbReference type="NCBI Taxonomy" id="2496558"/>
    <lineage>
        <taxon>Bacteria</taxon>
        <taxon>Bacillati</taxon>
        <taxon>Bacillota</taxon>
        <taxon>Bacilli</taxon>
        <taxon>Bacillales</taxon>
        <taxon>Paenibacillaceae</taxon>
        <taxon>Paenibacillus</taxon>
    </lineage>
</organism>
<dbReference type="InterPro" id="IPR027417">
    <property type="entry name" value="P-loop_NTPase"/>
</dbReference>
<dbReference type="GO" id="GO:0003677">
    <property type="term" value="F:DNA binding"/>
    <property type="evidence" value="ECO:0007669"/>
    <property type="project" value="UniProtKB-KW"/>
</dbReference>
<reference evidence="5 6" key="1">
    <citation type="submission" date="2018-12" db="EMBL/GenBank/DDBJ databases">
        <title>Bacillus ochoae sp. nov., Paenibacillus whitsoniae sp. nov., Paenibacillus spiritus sp. nov. Isolated from the Mars Exploration Rover during spacecraft assembly.</title>
        <authorList>
            <person name="Seuylemezian A."/>
            <person name="Vaishampayan P."/>
        </authorList>
    </citation>
    <scope>NUCLEOTIDE SEQUENCE [LARGE SCALE GENOMIC DNA]</scope>
    <source>
        <strain evidence="5 6">MER 54</strain>
    </source>
</reference>
<dbReference type="SMART" id="SM00421">
    <property type="entry name" value="HTH_LUXR"/>
    <property type="match status" value="1"/>
</dbReference>
<comment type="caution">
    <text evidence="5">The sequence shown here is derived from an EMBL/GenBank/DDBJ whole genome shotgun (WGS) entry which is preliminary data.</text>
</comment>
<dbReference type="SUPFAM" id="SSF48452">
    <property type="entry name" value="TPR-like"/>
    <property type="match status" value="1"/>
</dbReference>
<dbReference type="SUPFAM" id="SSF46894">
    <property type="entry name" value="C-terminal effector domain of the bipartite response regulators"/>
    <property type="match status" value="1"/>
</dbReference>
<evidence type="ECO:0000313" key="6">
    <source>
        <dbReference type="Proteomes" id="UP000276128"/>
    </source>
</evidence>
<gene>
    <name evidence="5" type="ORF">EJQ19_17380</name>
</gene>
<keyword evidence="6" id="KW-1185">Reference proteome</keyword>
<evidence type="ECO:0000259" key="4">
    <source>
        <dbReference type="PROSITE" id="PS50043"/>
    </source>
</evidence>
<keyword evidence="3" id="KW-0804">Transcription</keyword>
<dbReference type="PANTHER" id="PTHR44688">
    <property type="entry name" value="DNA-BINDING TRANSCRIPTIONAL ACTIVATOR DEVR_DOSR"/>
    <property type="match status" value="1"/>
</dbReference>
<keyword evidence="2" id="KW-0238">DNA-binding</keyword>
<dbReference type="Gene3D" id="1.10.10.10">
    <property type="entry name" value="Winged helix-like DNA-binding domain superfamily/Winged helix DNA-binding domain"/>
    <property type="match status" value="1"/>
</dbReference>
<dbReference type="Pfam" id="PF25873">
    <property type="entry name" value="WHD_MalT"/>
    <property type="match status" value="1"/>
</dbReference>
<dbReference type="Gene3D" id="1.25.40.10">
    <property type="entry name" value="Tetratricopeptide repeat domain"/>
    <property type="match status" value="1"/>
</dbReference>
<dbReference type="InterPro" id="IPR059106">
    <property type="entry name" value="WHD_MalT"/>
</dbReference>
<dbReference type="InterPro" id="IPR016032">
    <property type="entry name" value="Sig_transdc_resp-reg_C-effctor"/>
</dbReference>
<protein>
    <submittedName>
        <fullName evidence="5">LuxR family transcriptional regulator</fullName>
    </submittedName>
</protein>